<reference evidence="1 2" key="1">
    <citation type="submission" date="2021-06" db="EMBL/GenBank/DDBJ databases">
        <title>Caerostris extrusa draft genome.</title>
        <authorList>
            <person name="Kono N."/>
            <person name="Arakawa K."/>
        </authorList>
    </citation>
    <scope>NUCLEOTIDE SEQUENCE [LARGE SCALE GENOMIC DNA]</scope>
</reference>
<accession>A0AAV4WY19</accession>
<gene>
    <name evidence="1" type="ORF">CEXT_134571</name>
</gene>
<organism evidence="1 2">
    <name type="scientific">Caerostris extrusa</name>
    <name type="common">Bark spider</name>
    <name type="synonym">Caerostris bankana</name>
    <dbReference type="NCBI Taxonomy" id="172846"/>
    <lineage>
        <taxon>Eukaryota</taxon>
        <taxon>Metazoa</taxon>
        <taxon>Ecdysozoa</taxon>
        <taxon>Arthropoda</taxon>
        <taxon>Chelicerata</taxon>
        <taxon>Arachnida</taxon>
        <taxon>Araneae</taxon>
        <taxon>Araneomorphae</taxon>
        <taxon>Entelegynae</taxon>
        <taxon>Araneoidea</taxon>
        <taxon>Araneidae</taxon>
        <taxon>Caerostris</taxon>
    </lineage>
</organism>
<dbReference type="Proteomes" id="UP001054945">
    <property type="component" value="Unassembled WGS sequence"/>
</dbReference>
<sequence length="68" mass="7712">MANEKPDEHIPSEIIDVQNFHQSLQKMKEILSPLITTNLESTDIKITSLDKARLKLISGYALTSLFLE</sequence>
<evidence type="ECO:0000313" key="2">
    <source>
        <dbReference type="Proteomes" id="UP001054945"/>
    </source>
</evidence>
<keyword evidence="2" id="KW-1185">Reference proteome</keyword>
<evidence type="ECO:0000313" key="1">
    <source>
        <dbReference type="EMBL" id="GIY87687.1"/>
    </source>
</evidence>
<dbReference type="AlphaFoldDB" id="A0AAV4WY19"/>
<name>A0AAV4WY19_CAEEX</name>
<protein>
    <submittedName>
        <fullName evidence="1">Uncharacterized protein</fullName>
    </submittedName>
</protein>
<proteinExistence type="predicted"/>
<dbReference type="EMBL" id="BPLR01016963">
    <property type="protein sequence ID" value="GIY87687.1"/>
    <property type="molecule type" value="Genomic_DNA"/>
</dbReference>
<comment type="caution">
    <text evidence="1">The sequence shown here is derived from an EMBL/GenBank/DDBJ whole genome shotgun (WGS) entry which is preliminary data.</text>
</comment>